<keyword evidence="1" id="KW-0472">Membrane</keyword>
<feature type="transmembrane region" description="Helical" evidence="1">
    <location>
        <begin position="101"/>
        <end position="120"/>
    </location>
</feature>
<dbReference type="EMBL" id="CP032487">
    <property type="protein sequence ID" value="QAX81247.1"/>
    <property type="molecule type" value="Genomic_DNA"/>
</dbReference>
<keyword evidence="3" id="KW-1185">Reference proteome</keyword>
<feature type="transmembrane region" description="Helical" evidence="1">
    <location>
        <begin position="34"/>
        <end position="52"/>
    </location>
</feature>
<keyword evidence="1" id="KW-1133">Transmembrane helix</keyword>
<keyword evidence="1" id="KW-0812">Transmembrane</keyword>
<dbReference type="Proteomes" id="UP000288804">
    <property type="component" value="Chromosome"/>
</dbReference>
<feature type="transmembrane region" description="Helical" evidence="1">
    <location>
        <begin position="64"/>
        <end position="81"/>
    </location>
</feature>
<sequence>MIFATLGVLLLVGFGVWIMKTFDVSFAAASSTSLRLLVWGLVVAALIAWHFYAEFNVIKNTTPLIVSFFWCSLFPVLDYKAGIREDFPIKMDISWYGTALWQFGIFMVINIIGYVIIYYLNKRNSYYY</sequence>
<protein>
    <submittedName>
        <fullName evidence="2">Uncharacterized protein</fullName>
    </submittedName>
</protein>
<proteinExistence type="predicted"/>
<organism evidence="2 3">
    <name type="scientific">Yersinia hibernica</name>
    <dbReference type="NCBI Taxonomy" id="2339259"/>
    <lineage>
        <taxon>Bacteria</taxon>
        <taxon>Pseudomonadati</taxon>
        <taxon>Pseudomonadota</taxon>
        <taxon>Gammaproteobacteria</taxon>
        <taxon>Enterobacterales</taxon>
        <taxon>Yersiniaceae</taxon>
        <taxon>Yersinia</taxon>
    </lineage>
</organism>
<evidence type="ECO:0000313" key="3">
    <source>
        <dbReference type="Proteomes" id="UP000288804"/>
    </source>
</evidence>
<gene>
    <name evidence="2" type="ORF">D5F51_18065</name>
</gene>
<evidence type="ECO:0000313" key="2">
    <source>
        <dbReference type="EMBL" id="QAX81247.1"/>
    </source>
</evidence>
<evidence type="ECO:0000256" key="1">
    <source>
        <dbReference type="SAM" id="Phobius"/>
    </source>
</evidence>
<accession>A0ABX5R721</accession>
<reference evidence="3" key="1">
    <citation type="submission" date="2018-09" db="EMBL/GenBank/DDBJ databases">
        <title>Yersinia hibernicus sp. nov.</title>
        <authorList>
            <person name="Nguyen S.V."/>
            <person name="Mundanda D.M."/>
            <person name="Anes J."/>
            <person name="Fanning S."/>
        </authorList>
    </citation>
    <scope>NUCLEOTIDE SEQUENCE [LARGE SCALE GENOMIC DNA]</scope>
    <source>
        <strain evidence="3">CFS1934</strain>
    </source>
</reference>
<name>A0ABX5R721_9GAMM</name>